<feature type="transmembrane region" description="Helical" evidence="1">
    <location>
        <begin position="58"/>
        <end position="82"/>
    </location>
</feature>
<accession>A0A515D750</accession>
<feature type="transmembrane region" description="Helical" evidence="1">
    <location>
        <begin position="25"/>
        <end position="46"/>
    </location>
</feature>
<dbReference type="RefSeq" id="WP_142817421.1">
    <property type="nucleotide sequence ID" value="NZ_CP035503.1"/>
</dbReference>
<dbReference type="InterPro" id="IPR007436">
    <property type="entry name" value="DUF485"/>
</dbReference>
<organism evidence="2 3">
    <name type="scientific">Rhodoferax sediminis</name>
    <dbReference type="NCBI Taxonomy" id="2509614"/>
    <lineage>
        <taxon>Bacteria</taxon>
        <taxon>Pseudomonadati</taxon>
        <taxon>Pseudomonadota</taxon>
        <taxon>Betaproteobacteria</taxon>
        <taxon>Burkholderiales</taxon>
        <taxon>Comamonadaceae</taxon>
        <taxon>Rhodoferax</taxon>
    </lineage>
</organism>
<name>A0A515D750_9BURK</name>
<reference evidence="2 3" key="1">
    <citation type="submission" date="2019-01" db="EMBL/GenBank/DDBJ databases">
        <title>Genomic insights into a novel species Rhodoferax sp.</title>
        <authorList>
            <person name="Jin L."/>
        </authorList>
    </citation>
    <scope>NUCLEOTIDE SEQUENCE [LARGE SCALE GENOMIC DNA]</scope>
    <source>
        <strain evidence="2 3">CHu59-6-5</strain>
    </source>
</reference>
<dbReference type="InterPro" id="IPR052959">
    <property type="entry name" value="Inner_membrane_assoc"/>
</dbReference>
<dbReference type="Pfam" id="PF04341">
    <property type="entry name" value="DUF485"/>
    <property type="match status" value="1"/>
</dbReference>
<evidence type="ECO:0000313" key="2">
    <source>
        <dbReference type="EMBL" id="QDL36244.1"/>
    </source>
</evidence>
<evidence type="ECO:0000313" key="3">
    <source>
        <dbReference type="Proteomes" id="UP000316798"/>
    </source>
</evidence>
<evidence type="ECO:0000256" key="1">
    <source>
        <dbReference type="SAM" id="Phobius"/>
    </source>
</evidence>
<keyword evidence="1" id="KW-0472">Membrane</keyword>
<dbReference type="PANTHER" id="PTHR38598:SF1">
    <property type="entry name" value="INNER MEMBRANE PROTEIN YJCH"/>
    <property type="match status" value="1"/>
</dbReference>
<dbReference type="PANTHER" id="PTHR38598">
    <property type="entry name" value="INNER MEMBRANE PROTEIN YJCH"/>
    <property type="match status" value="1"/>
</dbReference>
<dbReference type="EMBL" id="CP035503">
    <property type="protein sequence ID" value="QDL36244.1"/>
    <property type="molecule type" value="Genomic_DNA"/>
</dbReference>
<keyword evidence="1" id="KW-0812">Transmembrane</keyword>
<dbReference type="GO" id="GO:0005886">
    <property type="term" value="C:plasma membrane"/>
    <property type="evidence" value="ECO:0007669"/>
    <property type="project" value="TreeGrafter"/>
</dbReference>
<keyword evidence="3" id="KW-1185">Reference proteome</keyword>
<keyword evidence="1" id="KW-1133">Transmembrane helix</keyword>
<proteinExistence type="predicted"/>
<gene>
    <name evidence="2" type="ORF">EUB48_02225</name>
</gene>
<dbReference type="AlphaFoldDB" id="A0A515D750"/>
<protein>
    <submittedName>
        <fullName evidence="2">DUF485 domain-containing protein</fullName>
    </submittedName>
</protein>
<dbReference type="KEGG" id="rhf:EUB48_02225"/>
<dbReference type="Proteomes" id="UP000316798">
    <property type="component" value="Chromosome"/>
</dbReference>
<sequence>MDDPVVAKIQRNPKYRELRQKRNRIGVVLTVLMLLVYYGYIALIAFDKAFLAQPIGAGVTTLGIPIGLGVIVFTIVITGIYVRRANSEFDALTKDILNEASK</sequence>